<sequence>MRMVSKDVYRCSCTRKKGDTGPFIFDMGLVFGKIGQSCSQREDIDPSRIGITVVERGRGRRLKSDVYTINCSTV</sequence>
<proteinExistence type="predicted"/>
<accession>A0A4Y7JQU5</accession>
<evidence type="ECO:0000313" key="1">
    <source>
        <dbReference type="EMBL" id="RZC63464.1"/>
    </source>
</evidence>
<dbReference type="AlphaFoldDB" id="A0A4Y7JQU5"/>
<name>A0A4Y7JQU5_PAPSO</name>
<dbReference type="EMBL" id="CM010719">
    <property type="protein sequence ID" value="RZC63464.1"/>
    <property type="molecule type" value="Genomic_DNA"/>
</dbReference>
<gene>
    <name evidence="1" type="ORF">C5167_025235</name>
</gene>
<dbReference type="Proteomes" id="UP000316621">
    <property type="component" value="Chromosome 5"/>
</dbReference>
<reference evidence="1 2" key="1">
    <citation type="journal article" date="2018" name="Science">
        <title>The opium poppy genome and morphinan production.</title>
        <authorList>
            <person name="Guo L."/>
            <person name="Winzer T."/>
            <person name="Yang X."/>
            <person name="Li Y."/>
            <person name="Ning Z."/>
            <person name="He Z."/>
            <person name="Teodor R."/>
            <person name="Lu Y."/>
            <person name="Bowser T.A."/>
            <person name="Graham I.A."/>
            <person name="Ye K."/>
        </authorList>
    </citation>
    <scope>NUCLEOTIDE SEQUENCE [LARGE SCALE GENOMIC DNA]</scope>
    <source>
        <strain evidence="2">cv. HN1</strain>
        <tissue evidence="1">Leaves</tissue>
    </source>
</reference>
<organism evidence="1 2">
    <name type="scientific">Papaver somniferum</name>
    <name type="common">Opium poppy</name>
    <dbReference type="NCBI Taxonomy" id="3469"/>
    <lineage>
        <taxon>Eukaryota</taxon>
        <taxon>Viridiplantae</taxon>
        <taxon>Streptophyta</taxon>
        <taxon>Embryophyta</taxon>
        <taxon>Tracheophyta</taxon>
        <taxon>Spermatophyta</taxon>
        <taxon>Magnoliopsida</taxon>
        <taxon>Ranunculales</taxon>
        <taxon>Papaveraceae</taxon>
        <taxon>Papaveroideae</taxon>
        <taxon>Papaver</taxon>
    </lineage>
</organism>
<protein>
    <submittedName>
        <fullName evidence="1">Uncharacterized protein</fullName>
    </submittedName>
</protein>
<evidence type="ECO:0000313" key="2">
    <source>
        <dbReference type="Proteomes" id="UP000316621"/>
    </source>
</evidence>
<keyword evidence="2" id="KW-1185">Reference proteome</keyword>
<dbReference type="Gramene" id="RZC63464">
    <property type="protein sequence ID" value="RZC63464"/>
    <property type="gene ID" value="C5167_025235"/>
</dbReference>